<reference evidence="1 2" key="1">
    <citation type="submission" date="2020-01" db="EMBL/GenBank/DDBJ databases">
        <title>Jiella pacifica sp. nov.</title>
        <authorList>
            <person name="Xue Z."/>
            <person name="Zhu S."/>
            <person name="Chen J."/>
            <person name="Yang J."/>
        </authorList>
    </citation>
    <scope>NUCLEOTIDE SEQUENCE [LARGE SCALE GENOMIC DNA]</scope>
    <source>
        <strain evidence="1 2">40Bstr34</strain>
    </source>
</reference>
<dbReference type="SUPFAM" id="SSF53335">
    <property type="entry name" value="S-adenosyl-L-methionine-dependent methyltransferases"/>
    <property type="match status" value="1"/>
</dbReference>
<name>A0A6N9SY78_9HYPH</name>
<dbReference type="InterPro" id="IPR029063">
    <property type="entry name" value="SAM-dependent_MTases_sf"/>
</dbReference>
<evidence type="ECO:0000313" key="1">
    <source>
        <dbReference type="EMBL" id="NDW04053.1"/>
    </source>
</evidence>
<dbReference type="RefSeq" id="WP_163462059.1">
    <property type="nucleotide sequence ID" value="NZ_JAAAMG010000004.1"/>
</dbReference>
<keyword evidence="1" id="KW-0489">Methyltransferase</keyword>
<accession>A0A6N9SY78</accession>
<dbReference type="Proteomes" id="UP000469011">
    <property type="component" value="Unassembled WGS sequence"/>
</dbReference>
<evidence type="ECO:0000313" key="2">
    <source>
        <dbReference type="Proteomes" id="UP000469011"/>
    </source>
</evidence>
<keyword evidence="2" id="KW-1185">Reference proteome</keyword>
<dbReference type="AlphaFoldDB" id="A0A6N9SY78"/>
<proteinExistence type="predicted"/>
<comment type="caution">
    <text evidence="1">The sequence shown here is derived from an EMBL/GenBank/DDBJ whole genome shotgun (WGS) entry which is preliminary data.</text>
</comment>
<dbReference type="GO" id="GO:0008168">
    <property type="term" value="F:methyltransferase activity"/>
    <property type="evidence" value="ECO:0007669"/>
    <property type="project" value="UniProtKB-KW"/>
</dbReference>
<dbReference type="EMBL" id="JAAAMG010000004">
    <property type="protein sequence ID" value="NDW04053.1"/>
    <property type="molecule type" value="Genomic_DNA"/>
</dbReference>
<dbReference type="GO" id="GO:0032259">
    <property type="term" value="P:methylation"/>
    <property type="evidence" value="ECO:0007669"/>
    <property type="project" value="UniProtKB-KW"/>
</dbReference>
<organism evidence="1 2">
    <name type="scientific">Jiella pacifica</name>
    <dbReference type="NCBI Taxonomy" id="2696469"/>
    <lineage>
        <taxon>Bacteria</taxon>
        <taxon>Pseudomonadati</taxon>
        <taxon>Pseudomonadota</taxon>
        <taxon>Alphaproteobacteria</taxon>
        <taxon>Hyphomicrobiales</taxon>
        <taxon>Aurantimonadaceae</taxon>
        <taxon>Jiella</taxon>
    </lineage>
</organism>
<sequence length="231" mass="25962">MTGAAIPRSVGGPRLEAADSLDYFPTPPWATRALFAEILGTKAFRDLDVEEPACGEGHMAYVLQEVFGTVRASDVFDHGYRLGGDFALRDFLEPEAWDGIARPDWIITNPPFGTKLLAFMRRALARARTGVAIYMPTVKLDGINRHRVVYGSQPPHTIAQFVERAPCHKGRWEPDGGTFTSYCWVIWRLDRAVRDPVVKWIRPCRSRLTYSRDIELFGWPAESGEPLAEAL</sequence>
<gene>
    <name evidence="1" type="ORF">GTK09_06380</name>
</gene>
<protein>
    <submittedName>
        <fullName evidence="1">SAM-dependent DNA methyltransferase</fullName>
    </submittedName>
</protein>
<keyword evidence="1" id="KW-0808">Transferase</keyword>